<dbReference type="HAMAP" id="MF_01813">
    <property type="entry name" value="MenG_UbiE_methyltr"/>
    <property type="match status" value="1"/>
</dbReference>
<dbReference type="GO" id="GO:0052624">
    <property type="term" value="F:2-phytyl-1,4-naphthoquinone methyltransferase activity"/>
    <property type="evidence" value="ECO:0007669"/>
    <property type="project" value="UniProtKB-EC"/>
</dbReference>
<dbReference type="SUPFAM" id="SSF53335">
    <property type="entry name" value="S-adenosyl-L-methionine-dependent methyltransferases"/>
    <property type="match status" value="1"/>
</dbReference>
<proteinExistence type="inferred from homology"/>
<comment type="caution">
    <text evidence="5">The sequence shown here is derived from an EMBL/GenBank/DDBJ whole genome shotgun (WGS) entry which is preliminary data.</text>
</comment>
<dbReference type="AlphaFoldDB" id="A0A951UH38"/>
<dbReference type="CDD" id="cd02440">
    <property type="entry name" value="AdoMet_MTases"/>
    <property type="match status" value="1"/>
</dbReference>
<evidence type="ECO:0000256" key="4">
    <source>
        <dbReference type="HAMAP-Rule" id="MF_01982"/>
    </source>
</evidence>
<dbReference type="Proteomes" id="UP000715781">
    <property type="component" value="Unassembled WGS sequence"/>
</dbReference>
<dbReference type="EMBL" id="JAHHHN010000011">
    <property type="protein sequence ID" value="MBW4563132.1"/>
    <property type="molecule type" value="Genomic_DNA"/>
</dbReference>
<protein>
    <recommendedName>
        <fullName evidence="4">2-phytyl-1,4-naphtoquinone methyltransferase</fullName>
        <ecNumber evidence="4">2.1.1.329</ecNumber>
    </recommendedName>
    <alternativeName>
        <fullName evidence="4">Demethylphylloquinone methyltransferase</fullName>
    </alternativeName>
</protein>
<evidence type="ECO:0000256" key="3">
    <source>
        <dbReference type="ARBA" id="ARBA00022691"/>
    </source>
</evidence>
<gene>
    <name evidence="5" type="primary">ubiE</name>
    <name evidence="4" type="synonym">menG</name>
    <name evidence="5" type="ORF">KME32_18680</name>
</gene>
<dbReference type="PROSITE" id="PS51608">
    <property type="entry name" value="SAM_MT_UBIE"/>
    <property type="match status" value="1"/>
</dbReference>
<dbReference type="NCBIfam" id="TIGR01934">
    <property type="entry name" value="MenG_MenH_UbiE"/>
    <property type="match status" value="1"/>
</dbReference>
<comment type="pathway">
    <text evidence="4">Cofactor biosynthesis; phylloquinone biosynthesis.</text>
</comment>
<dbReference type="InterPro" id="IPR032904">
    <property type="entry name" value="MenG"/>
</dbReference>
<comment type="similarity">
    <text evidence="4">Belongs to the class I-like SAM-binding methyltransferase superfamily. MenG/UbiE family.</text>
</comment>
<keyword evidence="3 4" id="KW-0949">S-adenosyl-L-methionine</keyword>
<comment type="function">
    <text evidence="4">Methyltransferase required for the conversion of 2-phytyl-1,4-beta-naphthoquinol to phylloquinol.</text>
</comment>
<dbReference type="NCBIfam" id="NF001244">
    <property type="entry name" value="PRK00216.1-5"/>
    <property type="match status" value="1"/>
</dbReference>
<keyword evidence="1 4" id="KW-0489">Methyltransferase</keyword>
<dbReference type="PANTHER" id="PTHR43591">
    <property type="entry name" value="METHYLTRANSFERASE"/>
    <property type="match status" value="1"/>
</dbReference>
<evidence type="ECO:0000313" key="5">
    <source>
        <dbReference type="EMBL" id="MBW4563132.1"/>
    </source>
</evidence>
<reference evidence="5" key="1">
    <citation type="submission" date="2021-05" db="EMBL/GenBank/DDBJ databases">
        <authorList>
            <person name="Pietrasiak N."/>
            <person name="Ward R."/>
            <person name="Stajich J.E."/>
            <person name="Kurbessoian T."/>
        </authorList>
    </citation>
    <scope>NUCLEOTIDE SEQUENCE</scope>
    <source>
        <strain evidence="5">JT2-VF2</strain>
    </source>
</reference>
<evidence type="ECO:0000313" key="6">
    <source>
        <dbReference type="Proteomes" id="UP000715781"/>
    </source>
</evidence>
<sequence>MTHEIRAIFDRIAPVYDQLNDWLSLGQHRIWKEMAIKWSNPKPGDTCLDLCCGSGDIALGLARRVGTTGHVYGVDFSPNLLETAKRRAQSQYPQPAIAWVEADVLNLPFDNNQFDGATMGYGLRNVKDIPRSLKELHRVLKPGAKAAILDFHRPSNPQLRTFQQWYLENIVVPVATHLGVKEEYAYISPSLDRFPIGSEQVELAYQVGFAVVTHYPIANGMMGVLVVSKF</sequence>
<comment type="catalytic activity">
    <reaction evidence="4">
        <text>demethylphylloquinol + S-adenosyl-L-methionine = phylloquinol + S-adenosyl-L-homocysteine + H(+)</text>
        <dbReference type="Rhea" id="RHEA:40551"/>
        <dbReference type="ChEBI" id="CHEBI:15378"/>
        <dbReference type="ChEBI" id="CHEBI:28433"/>
        <dbReference type="ChEBI" id="CHEBI:57856"/>
        <dbReference type="ChEBI" id="CHEBI:59789"/>
        <dbReference type="ChEBI" id="CHEBI:87844"/>
        <dbReference type="EC" id="2.1.1.329"/>
    </reaction>
</comment>
<dbReference type="EC" id="2.1.1.329" evidence="4"/>
<dbReference type="GO" id="GO:0042372">
    <property type="term" value="P:phylloquinone biosynthetic process"/>
    <property type="evidence" value="ECO:0007669"/>
    <property type="project" value="UniProtKB-UniRule"/>
</dbReference>
<reference evidence="5" key="2">
    <citation type="journal article" date="2022" name="Microbiol. Resour. Announc.">
        <title>Metagenome Sequencing to Explore Phylogenomics of Terrestrial Cyanobacteria.</title>
        <authorList>
            <person name="Ward R.D."/>
            <person name="Stajich J.E."/>
            <person name="Johansen J.R."/>
            <person name="Huntemann M."/>
            <person name="Clum A."/>
            <person name="Foster B."/>
            <person name="Foster B."/>
            <person name="Roux S."/>
            <person name="Palaniappan K."/>
            <person name="Varghese N."/>
            <person name="Mukherjee S."/>
            <person name="Reddy T.B.K."/>
            <person name="Daum C."/>
            <person name="Copeland A."/>
            <person name="Chen I.A."/>
            <person name="Ivanova N.N."/>
            <person name="Kyrpides N.C."/>
            <person name="Shapiro N."/>
            <person name="Eloe-Fadrosh E.A."/>
            <person name="Pietrasiak N."/>
        </authorList>
    </citation>
    <scope>NUCLEOTIDE SEQUENCE</scope>
    <source>
        <strain evidence="5">JT2-VF2</strain>
    </source>
</reference>
<dbReference type="HAMAP" id="MF_01982">
    <property type="entry name" value="MenG_phylloquinone_subfam"/>
    <property type="match status" value="1"/>
</dbReference>
<dbReference type="PANTHER" id="PTHR43591:SF24">
    <property type="entry name" value="2-METHOXY-6-POLYPRENYL-1,4-BENZOQUINOL METHYLASE, MITOCHONDRIAL"/>
    <property type="match status" value="1"/>
</dbReference>
<name>A0A951UH38_9NOST</name>
<dbReference type="Gene3D" id="3.40.50.150">
    <property type="entry name" value="Vaccinia Virus protein VP39"/>
    <property type="match status" value="1"/>
</dbReference>
<evidence type="ECO:0000256" key="2">
    <source>
        <dbReference type="ARBA" id="ARBA00022679"/>
    </source>
</evidence>
<organism evidence="5 6">
    <name type="scientific">Mojavia pulchra JT2-VF2</name>
    <dbReference type="NCBI Taxonomy" id="287848"/>
    <lineage>
        <taxon>Bacteria</taxon>
        <taxon>Bacillati</taxon>
        <taxon>Cyanobacteriota</taxon>
        <taxon>Cyanophyceae</taxon>
        <taxon>Nostocales</taxon>
        <taxon>Nostocaceae</taxon>
    </lineage>
</organism>
<dbReference type="Pfam" id="PF01209">
    <property type="entry name" value="Ubie_methyltran"/>
    <property type="match status" value="1"/>
</dbReference>
<dbReference type="InterPro" id="IPR023576">
    <property type="entry name" value="UbiE/COQ5_MeTrFase_CS"/>
</dbReference>
<dbReference type="InterPro" id="IPR029063">
    <property type="entry name" value="SAM-dependent_MTases_sf"/>
</dbReference>
<accession>A0A951UH38</accession>
<dbReference type="GO" id="GO:0032259">
    <property type="term" value="P:methylation"/>
    <property type="evidence" value="ECO:0007669"/>
    <property type="project" value="UniProtKB-KW"/>
</dbReference>
<dbReference type="InterPro" id="IPR004033">
    <property type="entry name" value="UbiE/COQ5_MeTrFase"/>
</dbReference>
<evidence type="ECO:0000256" key="1">
    <source>
        <dbReference type="ARBA" id="ARBA00022603"/>
    </source>
</evidence>
<keyword evidence="2 4" id="KW-0808">Transferase</keyword>
<dbReference type="PROSITE" id="PS01183">
    <property type="entry name" value="UBIE_1"/>
    <property type="match status" value="1"/>
</dbReference>